<comment type="similarity">
    <text evidence="2 7">Belongs to the group II decarboxylase family.</text>
</comment>
<dbReference type="PANTHER" id="PTHR11999">
    <property type="entry name" value="GROUP II PYRIDOXAL-5-PHOSPHATE DECARBOXYLASE"/>
    <property type="match status" value="1"/>
</dbReference>
<dbReference type="AlphaFoldDB" id="A4FDP1"/>
<dbReference type="Pfam" id="PF00282">
    <property type="entry name" value="Pyridoxal_deC"/>
    <property type="match status" value="1"/>
</dbReference>
<dbReference type="PRINTS" id="PR00800">
    <property type="entry name" value="YHDCRBOXLASE"/>
</dbReference>
<dbReference type="InterPro" id="IPR015422">
    <property type="entry name" value="PyrdxlP-dep_Trfase_small"/>
</dbReference>
<reference evidence="8 9" key="1">
    <citation type="journal article" date="2007" name="Nat. Biotechnol.">
        <title>Complete genome sequence of the erythromycin-producing bacterium Saccharopolyspora erythraea NRRL23338.</title>
        <authorList>
            <person name="Oliynyk M."/>
            <person name="Samborskyy M."/>
            <person name="Lester J.B."/>
            <person name="Mironenko T."/>
            <person name="Scott N."/>
            <person name="Dickens S."/>
            <person name="Haydock S.F."/>
            <person name="Leadlay P.F."/>
        </authorList>
    </citation>
    <scope>NUCLEOTIDE SEQUENCE [LARGE SCALE GENOMIC DNA]</scope>
    <source>
        <strain evidence="9">ATCC 11635 / DSM 40517 / JCM 4748 / NBRC 13426 / NCIMB 8594 / NRRL 2338</strain>
    </source>
</reference>
<evidence type="ECO:0000256" key="3">
    <source>
        <dbReference type="ARBA" id="ARBA00022793"/>
    </source>
</evidence>
<dbReference type="InterPro" id="IPR002129">
    <property type="entry name" value="PyrdxlP-dep_de-COase"/>
</dbReference>
<accession>A4FDP1</accession>
<dbReference type="PANTHER" id="PTHR11999:SF70">
    <property type="entry name" value="MIP05841P"/>
    <property type="match status" value="1"/>
</dbReference>
<dbReference type="GO" id="GO:0005737">
    <property type="term" value="C:cytoplasm"/>
    <property type="evidence" value="ECO:0007669"/>
    <property type="project" value="TreeGrafter"/>
</dbReference>
<dbReference type="SUPFAM" id="SSF53383">
    <property type="entry name" value="PLP-dependent transferases"/>
    <property type="match status" value="1"/>
</dbReference>
<evidence type="ECO:0000313" key="9">
    <source>
        <dbReference type="Proteomes" id="UP000006728"/>
    </source>
</evidence>
<dbReference type="Proteomes" id="UP000006728">
    <property type="component" value="Chromosome"/>
</dbReference>
<dbReference type="Gene3D" id="3.90.1150.10">
    <property type="entry name" value="Aspartate Aminotransferase, domain 1"/>
    <property type="match status" value="1"/>
</dbReference>
<evidence type="ECO:0000256" key="6">
    <source>
        <dbReference type="PIRSR" id="PIRSR602129-50"/>
    </source>
</evidence>
<feature type="modified residue" description="N6-(pyridoxal phosphate)lysine" evidence="6">
    <location>
        <position position="276"/>
    </location>
</feature>
<keyword evidence="4 6" id="KW-0663">Pyridoxal phosphate</keyword>
<keyword evidence="5 7" id="KW-0456">Lyase</keyword>
<dbReference type="GO" id="GO:0030170">
    <property type="term" value="F:pyridoxal phosphate binding"/>
    <property type="evidence" value="ECO:0007669"/>
    <property type="project" value="InterPro"/>
</dbReference>
<dbReference type="GO" id="GO:0004058">
    <property type="term" value="F:aromatic-L-amino-acid decarboxylase activity"/>
    <property type="evidence" value="ECO:0007669"/>
    <property type="project" value="UniProtKB-EC"/>
</dbReference>
<dbReference type="GO" id="GO:0019752">
    <property type="term" value="P:carboxylic acid metabolic process"/>
    <property type="evidence" value="ECO:0007669"/>
    <property type="project" value="InterPro"/>
</dbReference>
<dbReference type="KEGG" id="sen:SACE_2888"/>
<evidence type="ECO:0000256" key="1">
    <source>
        <dbReference type="ARBA" id="ARBA00001933"/>
    </source>
</evidence>
<comment type="cofactor">
    <cofactor evidence="1 6 7">
        <name>pyridoxal 5'-phosphate</name>
        <dbReference type="ChEBI" id="CHEBI:597326"/>
    </cofactor>
</comment>
<dbReference type="eggNOG" id="COG0076">
    <property type="taxonomic scope" value="Bacteria"/>
</dbReference>
<keyword evidence="3" id="KW-0210">Decarboxylase</keyword>
<dbReference type="InterPro" id="IPR015424">
    <property type="entry name" value="PyrdxlP-dep_Trfase"/>
</dbReference>
<dbReference type="GO" id="GO:0006520">
    <property type="term" value="P:amino acid metabolic process"/>
    <property type="evidence" value="ECO:0007669"/>
    <property type="project" value="InterPro"/>
</dbReference>
<evidence type="ECO:0000256" key="4">
    <source>
        <dbReference type="ARBA" id="ARBA00022898"/>
    </source>
</evidence>
<dbReference type="EMBL" id="AM420293">
    <property type="protein sequence ID" value="CAM02166.1"/>
    <property type="molecule type" value="Genomic_DNA"/>
</dbReference>
<evidence type="ECO:0000313" key="8">
    <source>
        <dbReference type="EMBL" id="CAM02166.1"/>
    </source>
</evidence>
<dbReference type="EC" id="4.1.1.28" evidence="8"/>
<evidence type="ECO:0000256" key="5">
    <source>
        <dbReference type="ARBA" id="ARBA00023239"/>
    </source>
</evidence>
<name>A4FDP1_SACEN</name>
<dbReference type="Gene3D" id="3.40.640.10">
    <property type="entry name" value="Type I PLP-dependent aspartate aminotransferase-like (Major domain)"/>
    <property type="match status" value="1"/>
</dbReference>
<protein>
    <submittedName>
        <fullName evidence="8">Aromatic-L-amino-acid decarboxylase</fullName>
        <ecNumber evidence="8">4.1.1.28</ecNumber>
    </submittedName>
</protein>
<keyword evidence="9" id="KW-1185">Reference proteome</keyword>
<dbReference type="STRING" id="405948.SACE_2888"/>
<evidence type="ECO:0000256" key="2">
    <source>
        <dbReference type="ARBA" id="ARBA00009533"/>
    </source>
</evidence>
<evidence type="ECO:0000256" key="7">
    <source>
        <dbReference type="RuleBase" id="RU000382"/>
    </source>
</evidence>
<dbReference type="InterPro" id="IPR010977">
    <property type="entry name" value="Aromatic_deC"/>
</dbReference>
<dbReference type="HOGENOM" id="CLU_011856_0_4_11"/>
<gene>
    <name evidence="8" type="ordered locus">SACE_2888</name>
</gene>
<organism evidence="8 9">
    <name type="scientific">Saccharopolyspora erythraea (strain ATCC 11635 / DSM 40517 / JCM 4748 / NBRC 13426 / NCIMB 8594 / NRRL 2338)</name>
    <dbReference type="NCBI Taxonomy" id="405948"/>
    <lineage>
        <taxon>Bacteria</taxon>
        <taxon>Bacillati</taxon>
        <taxon>Actinomycetota</taxon>
        <taxon>Actinomycetes</taxon>
        <taxon>Pseudonocardiales</taxon>
        <taxon>Pseudonocardiaceae</taxon>
        <taxon>Saccharopolyspora</taxon>
    </lineage>
</organism>
<dbReference type="InterPro" id="IPR015421">
    <property type="entry name" value="PyrdxlP-dep_Trfase_major"/>
</dbReference>
<sequence>MREMGESATALLADFLAGLDKAPTVPPDGAAVRVTRPQPAGAAFDEVLGEFRRAAAWATETAGPRHFGFIPGGGLFTSALAEYLARGFNRYTSVAAMAPGLVAVENSVVEWLAAEFGLPASAGGNITTGGSMANLSGLLAARHDRLGDDLAGGTVYLTAQTNHCVPKAMRIMGFPASAIRTVPSTPDLRMDVEAARSMIRADRAAGLRPFCVLATAGTTSTGAVDPIAAVADLAAREDLWLHVDAAYGGFFQLTERGRRGFEGVERADSLVLDPHKGMFLPYGTGMLLVRDPAVLARSHALFDDDVPYLQDLAAGELPDYAELGIERTREFRGLRMWLPLRLHGVSAFREALDEKLDLAAHAHRELSAIPGVVCGPPPELSTVVFSVPAAGNRGNQVLRERINARAEAFFSSTAVGGRYLLRMCVLSVRTHAGHVDDAVRVVREEVQRMGGGTNR</sequence>
<proteinExistence type="inferred from homology"/>